<dbReference type="PANTHER" id="PTHR30408">
    <property type="entry name" value="TYPE-1 RESTRICTION ENZYME ECOKI SPECIFICITY PROTEIN"/>
    <property type="match status" value="1"/>
</dbReference>
<evidence type="ECO:0000313" key="6">
    <source>
        <dbReference type="Proteomes" id="UP000679388"/>
    </source>
</evidence>
<keyword evidence="5" id="KW-0540">Nuclease</keyword>
<evidence type="ECO:0000259" key="4">
    <source>
        <dbReference type="Pfam" id="PF01420"/>
    </source>
</evidence>
<dbReference type="REBASE" id="472655">
    <property type="entry name" value="S.AjuYR7ORF5440P"/>
</dbReference>
<dbReference type="Gene3D" id="1.10.287.1120">
    <property type="entry name" value="Bipartite methylase S protein"/>
    <property type="match status" value="1"/>
</dbReference>
<feature type="domain" description="Type I restriction modification DNA specificity" evidence="4">
    <location>
        <begin position="13"/>
        <end position="188"/>
    </location>
</feature>
<dbReference type="GO" id="GO:0003677">
    <property type="term" value="F:DNA binding"/>
    <property type="evidence" value="ECO:0007669"/>
    <property type="project" value="UniProtKB-KW"/>
</dbReference>
<proteinExistence type="inferred from homology"/>
<accession>A0AAX1MM27</accession>
<dbReference type="AlphaFoldDB" id="A0AAX1MM27"/>
<sequence>MSAPKLRFKDFDEDWTAKKLSQVANLTSSKRVHLSDYVSEGIPFFRGKEITELKSGIFPKDILYISKKQYEDFKEKFGAPQNNEILMTAVGTLANTYLINTDFEFYFKDGNLIWFKDINADPNFLMILLDARKNDVLASAIGSTQKALTIANLNKLIFNFPSNEEQTKIASFLSAVDEKISQLTQKQQLLSQYKQGMMQKLFSQQIRFKADDGSEFGEWEETNFSSQFNFHNTNSHSRALLAEYGEIMNIHYGDIHTKFSMLFDVTKENIPFLNVEVDTSKITNEQFLKVGDLVIADASEDYKDIGKAIEVISLNNQKVVAGLHTYIARPVKPFALGFCGYMMQTFEVREQVKKLATGISVLGISKTNLGKVELRIPCLEEQTKIANFLSAIDQKNEVVAQQIEQAKLWKKGLLQQMFV</sequence>
<dbReference type="InterPro" id="IPR052021">
    <property type="entry name" value="Type-I_RS_S_subunit"/>
</dbReference>
<dbReference type="EMBL" id="CP059558">
    <property type="protein sequence ID" value="QUY37622.1"/>
    <property type="molecule type" value="Genomic_DNA"/>
</dbReference>
<keyword evidence="5" id="KW-0378">Hydrolase</keyword>
<keyword evidence="2" id="KW-0680">Restriction system</keyword>
<dbReference type="Proteomes" id="UP000679388">
    <property type="component" value="Chromosome"/>
</dbReference>
<dbReference type="PANTHER" id="PTHR30408:SF12">
    <property type="entry name" value="TYPE I RESTRICTION ENZYME MJAVIII SPECIFICITY SUBUNIT"/>
    <property type="match status" value="1"/>
</dbReference>
<name>A0AAX1MM27_ACIJU</name>
<evidence type="ECO:0000256" key="2">
    <source>
        <dbReference type="ARBA" id="ARBA00022747"/>
    </source>
</evidence>
<keyword evidence="3" id="KW-0238">DNA-binding</keyword>
<dbReference type="Pfam" id="PF01420">
    <property type="entry name" value="Methylase_S"/>
    <property type="match status" value="2"/>
</dbReference>
<evidence type="ECO:0000256" key="1">
    <source>
        <dbReference type="ARBA" id="ARBA00010923"/>
    </source>
</evidence>
<dbReference type="GeneID" id="70091953"/>
<organism evidence="5 6">
    <name type="scientific">Acinetobacter junii</name>
    <dbReference type="NCBI Taxonomy" id="40215"/>
    <lineage>
        <taxon>Bacteria</taxon>
        <taxon>Pseudomonadati</taxon>
        <taxon>Pseudomonadota</taxon>
        <taxon>Gammaproteobacteria</taxon>
        <taxon>Moraxellales</taxon>
        <taxon>Moraxellaceae</taxon>
        <taxon>Acinetobacter</taxon>
    </lineage>
</organism>
<comment type="similarity">
    <text evidence="1">Belongs to the type-I restriction system S methylase family.</text>
</comment>
<evidence type="ECO:0000256" key="3">
    <source>
        <dbReference type="ARBA" id="ARBA00023125"/>
    </source>
</evidence>
<feature type="domain" description="Type I restriction modification DNA specificity" evidence="4">
    <location>
        <begin position="266"/>
        <end position="406"/>
    </location>
</feature>
<reference evidence="5" key="1">
    <citation type="submission" date="2020-07" db="EMBL/GenBank/DDBJ databases">
        <title>Acinetobacter junii strain YR7 chromosome and plasmid pNDM-YR7.</title>
        <authorList>
            <person name="Tang B."/>
        </authorList>
    </citation>
    <scope>NUCLEOTIDE SEQUENCE</scope>
    <source>
        <strain evidence="5">YR7</strain>
    </source>
</reference>
<keyword evidence="5" id="KW-0255">Endonuclease</keyword>
<gene>
    <name evidence="5" type="ORF">H2677_05445</name>
</gene>
<protein>
    <submittedName>
        <fullName evidence="5">Restriction endonuclease subunit S</fullName>
    </submittedName>
</protein>
<dbReference type="GO" id="GO:0004519">
    <property type="term" value="F:endonuclease activity"/>
    <property type="evidence" value="ECO:0007669"/>
    <property type="project" value="UniProtKB-KW"/>
</dbReference>
<dbReference type="GO" id="GO:0009307">
    <property type="term" value="P:DNA restriction-modification system"/>
    <property type="evidence" value="ECO:0007669"/>
    <property type="project" value="UniProtKB-KW"/>
</dbReference>
<dbReference type="InterPro" id="IPR000055">
    <property type="entry name" value="Restrct_endonuc_typeI_TRD"/>
</dbReference>
<dbReference type="RefSeq" id="WP_212639310.1">
    <property type="nucleotide sequence ID" value="NZ_CP059558.1"/>
</dbReference>
<dbReference type="InterPro" id="IPR044946">
    <property type="entry name" value="Restrct_endonuc_typeI_TRD_sf"/>
</dbReference>
<dbReference type="SUPFAM" id="SSF116734">
    <property type="entry name" value="DNA methylase specificity domain"/>
    <property type="match status" value="2"/>
</dbReference>
<dbReference type="Gene3D" id="3.90.220.20">
    <property type="entry name" value="DNA methylase specificity domains"/>
    <property type="match status" value="2"/>
</dbReference>
<evidence type="ECO:0000313" key="5">
    <source>
        <dbReference type="EMBL" id="QUY37622.1"/>
    </source>
</evidence>